<dbReference type="InterPro" id="IPR027417">
    <property type="entry name" value="P-loop_NTPase"/>
</dbReference>
<dbReference type="GO" id="GO:0003678">
    <property type="term" value="F:DNA helicase activity"/>
    <property type="evidence" value="ECO:0007669"/>
    <property type="project" value="UniProtKB-EC"/>
</dbReference>
<evidence type="ECO:0000313" key="8">
    <source>
        <dbReference type="EMBL" id="CAG9932091.1"/>
    </source>
</evidence>
<gene>
    <name evidence="8" type="ORF">NTG6680_0838</name>
</gene>
<evidence type="ECO:0000256" key="6">
    <source>
        <dbReference type="ARBA" id="ARBA00034923"/>
    </source>
</evidence>
<keyword evidence="4" id="KW-0067">ATP-binding</keyword>
<dbReference type="InterPro" id="IPR013986">
    <property type="entry name" value="DExx_box_DNA_helicase_dom_sf"/>
</dbReference>
<accession>A0ABM8YX69</accession>
<keyword evidence="5" id="KW-0238">DNA-binding</keyword>
<dbReference type="GO" id="GO:0016787">
    <property type="term" value="F:hydrolase activity"/>
    <property type="evidence" value="ECO:0007669"/>
    <property type="project" value="UniProtKB-KW"/>
</dbReference>
<keyword evidence="3 8" id="KW-0347">Helicase</keyword>
<evidence type="ECO:0000256" key="4">
    <source>
        <dbReference type="ARBA" id="ARBA00022840"/>
    </source>
</evidence>
<evidence type="ECO:0000256" key="3">
    <source>
        <dbReference type="ARBA" id="ARBA00022806"/>
    </source>
</evidence>
<dbReference type="Proteomes" id="UP000839052">
    <property type="component" value="Chromosome"/>
</dbReference>
<reference evidence="8 9" key="1">
    <citation type="submission" date="2021-10" db="EMBL/GenBank/DDBJ databases">
        <authorList>
            <person name="Koch H."/>
        </authorList>
    </citation>
    <scope>NUCLEOTIDE SEQUENCE [LARGE SCALE GENOMIC DNA]</scope>
    <source>
        <strain evidence="8">6680</strain>
    </source>
</reference>
<dbReference type="Gene3D" id="3.40.50.300">
    <property type="entry name" value="P-loop containing nucleotide triphosphate hydrolases"/>
    <property type="match status" value="1"/>
</dbReference>
<keyword evidence="1" id="KW-0547">Nucleotide-binding</keyword>
<name>A0ABM8YX69_9PROT</name>
<evidence type="ECO:0000256" key="1">
    <source>
        <dbReference type="ARBA" id="ARBA00022741"/>
    </source>
</evidence>
<dbReference type="InterPro" id="IPR000212">
    <property type="entry name" value="DNA_helicase_UvrD/REP"/>
</dbReference>
<protein>
    <recommendedName>
        <fullName evidence="6">DNA 3'-5' helicase II</fullName>
    </recommendedName>
</protein>
<dbReference type="SUPFAM" id="SSF52540">
    <property type="entry name" value="P-loop containing nucleoside triphosphate hydrolases"/>
    <property type="match status" value="1"/>
</dbReference>
<evidence type="ECO:0000256" key="2">
    <source>
        <dbReference type="ARBA" id="ARBA00022801"/>
    </source>
</evidence>
<evidence type="ECO:0000259" key="7">
    <source>
        <dbReference type="Pfam" id="PF00580"/>
    </source>
</evidence>
<dbReference type="Pfam" id="PF00580">
    <property type="entry name" value="UvrD-helicase"/>
    <property type="match status" value="1"/>
</dbReference>
<keyword evidence="2 8" id="KW-0378">Hydrolase</keyword>
<sequence>MSLDSLIASLNQRQRAAVMLDNQHALVLAGAGSGKTKTIVSKAAFLIAQGVPALRIQILTFTRHAASEIVGRVKTHLGEKASQLRASTFHTWCISLIRRAPAIFGAKDFSIIDRDDQVQLFRILRGKGKGNKLPTAAQLCDIYSFARNTGLNLTQTLKHSSTQALKHSSTQALKHSSTTIKNIWL</sequence>
<evidence type="ECO:0000256" key="5">
    <source>
        <dbReference type="ARBA" id="ARBA00023125"/>
    </source>
</evidence>
<dbReference type="EMBL" id="OU912926">
    <property type="protein sequence ID" value="CAG9932091.1"/>
    <property type="molecule type" value="Genomic_DNA"/>
</dbReference>
<dbReference type="RefSeq" id="WP_275584246.1">
    <property type="nucleotide sequence ID" value="NZ_OU912926.1"/>
</dbReference>
<keyword evidence="9" id="KW-1185">Reference proteome</keyword>
<organism evidence="8 9">
    <name type="scientific">Candidatus Nitrotoga arctica</name>
    <dbReference type="NCBI Taxonomy" id="453162"/>
    <lineage>
        <taxon>Bacteria</taxon>
        <taxon>Pseudomonadati</taxon>
        <taxon>Pseudomonadota</taxon>
        <taxon>Betaproteobacteria</taxon>
        <taxon>Nitrosomonadales</taxon>
        <taxon>Gallionellaceae</taxon>
        <taxon>Candidatus Nitrotoga</taxon>
    </lineage>
</organism>
<feature type="domain" description="UvrD-like helicase ATP-binding" evidence="7">
    <location>
        <begin position="10"/>
        <end position="166"/>
    </location>
</feature>
<dbReference type="PANTHER" id="PTHR11070:SF2">
    <property type="entry name" value="ATP-DEPENDENT DNA HELICASE SRS2"/>
    <property type="match status" value="1"/>
</dbReference>
<evidence type="ECO:0000313" key="9">
    <source>
        <dbReference type="Proteomes" id="UP000839052"/>
    </source>
</evidence>
<dbReference type="InterPro" id="IPR014016">
    <property type="entry name" value="UvrD-like_ATP-bd"/>
</dbReference>
<proteinExistence type="predicted"/>
<dbReference type="PANTHER" id="PTHR11070">
    <property type="entry name" value="UVRD / RECB / PCRA DNA HELICASE FAMILY MEMBER"/>
    <property type="match status" value="1"/>
</dbReference>
<dbReference type="Gene3D" id="1.10.10.160">
    <property type="match status" value="1"/>
</dbReference>